<reference evidence="1 2" key="1">
    <citation type="journal article" date="2020" name="Phytopathology">
        <title>Genome Sequence Resources of Colletotrichum truncatum, C. plurivorum, C. musicola, and C. sojae: Four Species Pathogenic to Soybean (Glycine max).</title>
        <authorList>
            <person name="Rogerio F."/>
            <person name="Boufleur T.R."/>
            <person name="Ciampi-Guillardi M."/>
            <person name="Sukno S.A."/>
            <person name="Thon M.R."/>
            <person name="Massola Junior N.S."/>
            <person name="Baroncelli R."/>
        </authorList>
    </citation>
    <scope>NUCLEOTIDE SEQUENCE [LARGE SCALE GENOMIC DNA]</scope>
    <source>
        <strain evidence="1 2">CMES1059</strain>
    </source>
</reference>
<proteinExistence type="predicted"/>
<name>A0ACC3YD70_COLTU</name>
<keyword evidence="2" id="KW-1185">Reference proteome</keyword>
<protein>
    <submittedName>
        <fullName evidence="1">Uncharacterized protein</fullName>
    </submittedName>
</protein>
<gene>
    <name evidence="1" type="ORF">CTRU02_215239</name>
</gene>
<evidence type="ECO:0000313" key="2">
    <source>
        <dbReference type="Proteomes" id="UP000805649"/>
    </source>
</evidence>
<organism evidence="1 2">
    <name type="scientific">Colletotrichum truncatum</name>
    <name type="common">Anthracnose fungus</name>
    <name type="synonym">Colletotrichum capsici</name>
    <dbReference type="NCBI Taxonomy" id="5467"/>
    <lineage>
        <taxon>Eukaryota</taxon>
        <taxon>Fungi</taxon>
        <taxon>Dikarya</taxon>
        <taxon>Ascomycota</taxon>
        <taxon>Pezizomycotina</taxon>
        <taxon>Sordariomycetes</taxon>
        <taxon>Hypocreomycetidae</taxon>
        <taxon>Glomerellales</taxon>
        <taxon>Glomerellaceae</taxon>
        <taxon>Colletotrichum</taxon>
        <taxon>Colletotrichum truncatum species complex</taxon>
    </lineage>
</organism>
<evidence type="ECO:0000313" key="1">
    <source>
        <dbReference type="EMBL" id="KAL0929809.1"/>
    </source>
</evidence>
<dbReference type="Proteomes" id="UP000805649">
    <property type="component" value="Unassembled WGS sequence"/>
</dbReference>
<sequence>MEYARSIQYASILGAAGICWVVYLLWKHMVLTMKGDVKGRSTPEAKRQLRLEAAKFKRMNEYKNMFHKLQNLEDFPEILPAAKELLLSFLESGLSMARYRNDKRNILSVQEFDPDALEEFLRAERQDILDDFESYCDRRTQGSGPELFTTHREAVDWLKCRAPLNLIDGAWLCRVHRITTPFALRTVTRDTWQTLSEELGDAEMEKNHIFLYRKLLQDVGINLPDADTVDFLNPRHDMEQEQSWRTAAGQLLISLFPNEFLPEMLGFNLHFESLSGSDLKATRELPEFGISAYYYTLHISIDNADSGHSAMALATIVNFMDIVKRTGILDYQKAWKRIQAGYLLSQSLNDELTVHDYEERVAEMLYRKAALAQKMHCGSKARIGKRSITEWFLLAVNNESSCNDIWGQAFLDDLARSKPWIYRGRSDKSRLLRELSWNGKMFGAFTSAETDLFRAWIDSLPTEDNNADAHAYWTRVGGFETVENSFSPPRHDVAVTHPTFPPQRQRTSKGSPVFTPWPPLQVKNCSLNTLLALWFVHPCLLENTVAYTYQTATRFNSLILQLLRAEMGYEMNTSGIAGIDEQVSPQHMLDLVMLGLSMARRHKIPEPTCLGDVLNDETKTIAPDMAHATEFAYELLSWSMRPKENQAFLLGVARAFVDMEVWVARSDELLNRSERKTLQRITDDKLVVFEACLEDMKGDEVRLREFTGGYEYARAEIDEVLSHCKLEIGAYVGRENTCR</sequence>
<dbReference type="EMBL" id="VUJX02000014">
    <property type="protein sequence ID" value="KAL0929809.1"/>
    <property type="molecule type" value="Genomic_DNA"/>
</dbReference>
<accession>A0ACC3YD70</accession>
<comment type="caution">
    <text evidence="1">The sequence shown here is derived from an EMBL/GenBank/DDBJ whole genome shotgun (WGS) entry which is preliminary data.</text>
</comment>